<dbReference type="AlphaFoldDB" id="A0A0G0D9D2"/>
<dbReference type="CDD" id="cd04179">
    <property type="entry name" value="DPM_DPG-synthase_like"/>
    <property type="match status" value="1"/>
</dbReference>
<keyword evidence="2" id="KW-0808">Transferase</keyword>
<protein>
    <submittedName>
        <fullName evidence="2">Glycosyl transferase family 2</fullName>
    </submittedName>
</protein>
<dbReference type="InterPro" id="IPR001173">
    <property type="entry name" value="Glyco_trans_2-like"/>
</dbReference>
<proteinExistence type="predicted"/>
<name>A0A0G0D9D2_9BACT</name>
<dbReference type="GO" id="GO:0006487">
    <property type="term" value="P:protein N-linked glycosylation"/>
    <property type="evidence" value="ECO:0007669"/>
    <property type="project" value="TreeGrafter"/>
</dbReference>
<dbReference type="STRING" id="1618434.UR52_C0001G0020"/>
<reference evidence="2 3" key="1">
    <citation type="journal article" date="2015" name="Nature">
        <title>rRNA introns, odd ribosomes, and small enigmatic genomes across a large radiation of phyla.</title>
        <authorList>
            <person name="Brown C.T."/>
            <person name="Hug L.A."/>
            <person name="Thomas B.C."/>
            <person name="Sharon I."/>
            <person name="Castelle C.J."/>
            <person name="Singh A."/>
            <person name="Wilkins M.J."/>
            <person name="Williams K.H."/>
            <person name="Banfield J.F."/>
        </authorList>
    </citation>
    <scope>NUCLEOTIDE SEQUENCE [LARGE SCALE GENOMIC DNA]</scope>
</reference>
<accession>A0A0G0D9D2</accession>
<dbReference type="PANTHER" id="PTHR10859:SF91">
    <property type="entry name" value="DOLICHYL-PHOSPHATE BETA-GLUCOSYLTRANSFERASE"/>
    <property type="match status" value="1"/>
</dbReference>
<dbReference type="GO" id="GO:0016740">
    <property type="term" value="F:transferase activity"/>
    <property type="evidence" value="ECO:0007669"/>
    <property type="project" value="UniProtKB-KW"/>
</dbReference>
<dbReference type="SUPFAM" id="SSF53448">
    <property type="entry name" value="Nucleotide-diphospho-sugar transferases"/>
    <property type="match status" value="1"/>
</dbReference>
<dbReference type="Pfam" id="PF00535">
    <property type="entry name" value="Glycos_transf_2"/>
    <property type="match status" value="1"/>
</dbReference>
<dbReference type="Gene3D" id="3.90.550.10">
    <property type="entry name" value="Spore Coat Polysaccharide Biosynthesis Protein SpsA, Chain A"/>
    <property type="match status" value="1"/>
</dbReference>
<evidence type="ECO:0000259" key="1">
    <source>
        <dbReference type="Pfam" id="PF00535"/>
    </source>
</evidence>
<evidence type="ECO:0000313" key="2">
    <source>
        <dbReference type="EMBL" id="KKP59940.1"/>
    </source>
</evidence>
<dbReference type="PANTHER" id="PTHR10859">
    <property type="entry name" value="GLYCOSYL TRANSFERASE"/>
    <property type="match status" value="1"/>
</dbReference>
<sequence length="238" mass="27747">MKKIEFSLILPCYNEAEHFSKSADIILQTLINNKKSFEIIFVDDKSKDSTKELISKFINKHYDQKLKVIYHKSNQGRGKTVADGILASKGDYVGYMDIDCEVSPKYIGEFINKLKNGYDIVYGHRNYEINISGLIRTITSITYKKLVNLLINTTITDSETGYKFFNRKKIIPLLKTTHDNGWFWDTEIMIKSEMSRLKITSIPVLFKRRKDKTSTVNLLKDSTQYLLKLFQFRKTINK</sequence>
<dbReference type="Proteomes" id="UP000034176">
    <property type="component" value="Unassembled WGS sequence"/>
</dbReference>
<organism evidence="2 3">
    <name type="scientific">Candidatus Gottesmanbacteria bacterium GW2011_GWA1_34_13</name>
    <dbReference type="NCBI Taxonomy" id="1618434"/>
    <lineage>
        <taxon>Bacteria</taxon>
        <taxon>Candidatus Gottesmaniibacteriota</taxon>
    </lineage>
</organism>
<evidence type="ECO:0000313" key="3">
    <source>
        <dbReference type="Proteomes" id="UP000034176"/>
    </source>
</evidence>
<feature type="domain" description="Glycosyltransferase 2-like" evidence="1">
    <location>
        <begin position="7"/>
        <end position="170"/>
    </location>
</feature>
<gene>
    <name evidence="2" type="ORF">UR52_C0001G0020</name>
</gene>
<dbReference type="InterPro" id="IPR029044">
    <property type="entry name" value="Nucleotide-diphossugar_trans"/>
</dbReference>
<dbReference type="EMBL" id="LBPN01000001">
    <property type="protein sequence ID" value="KKP59940.1"/>
    <property type="molecule type" value="Genomic_DNA"/>
</dbReference>
<comment type="caution">
    <text evidence="2">The sequence shown here is derived from an EMBL/GenBank/DDBJ whole genome shotgun (WGS) entry which is preliminary data.</text>
</comment>